<dbReference type="InterPro" id="IPR000917">
    <property type="entry name" value="Sulfatase_N"/>
</dbReference>
<feature type="domain" description="Sulfatase N-terminal" evidence="4">
    <location>
        <begin position="6"/>
        <end position="330"/>
    </location>
</feature>
<dbReference type="InterPro" id="IPR017850">
    <property type="entry name" value="Alkaline_phosphatase_core_sf"/>
</dbReference>
<evidence type="ECO:0000259" key="4">
    <source>
        <dbReference type="Pfam" id="PF00884"/>
    </source>
</evidence>
<dbReference type="AlphaFoldDB" id="I0IDF0"/>
<feature type="compositionally biased region" description="Basic and acidic residues" evidence="3">
    <location>
        <begin position="459"/>
        <end position="473"/>
    </location>
</feature>
<dbReference type="PANTHER" id="PTHR42693:SF53">
    <property type="entry name" value="ENDO-4-O-SULFATASE"/>
    <property type="match status" value="1"/>
</dbReference>
<dbReference type="KEGG" id="phm:PSMK_11290"/>
<sequence>MSGRLNVVVFFTDQQRHDTSGLHGCPLDLTPNLDAWGARGTHFAQAITPQPVCGPARACLQTGRFATAIGPGCHTNGRPLPAEADTLAKRFAAAGYATGYFGKWHLAGGGDAVPEESRGGWQHWLAANALEATSDAYQTRLWDAGGHPVDLPGYRVDALTDATIRWISERSGAGEPFLCMLSHLEPHMQNHRDDHPAPAFSAGRYAGRWTPPDLAALPGAHPAVRHLTGGNAQQQLAGYFGMCRRLDEAFGRLMDALISLGRIEDTVVLFASDHACHFRTRNDEYKRSCHEASVRTPCVAHGGPFTGGGRVELPFQLTDVAPTLCGAAGVDPPEGAQGRSAVGLVRREPGAAAAWPEEAFIQVSESVTGRAVRTRRWKYAAEAPDAAPGDRFAAAYTETHLYDLLADPHELINLAGLAAYAPVRERMKERLLRRMAAAGEPAAEVRDAAPPDPMPPQHAQRELRAADDRVPLG</sequence>
<dbReference type="OrthoDB" id="9762324at2"/>
<accession>I0IDF0</accession>
<gene>
    <name evidence="5" type="ordered locus">PSMK_11290</name>
</gene>
<dbReference type="eggNOG" id="COG3119">
    <property type="taxonomic scope" value="Bacteria"/>
</dbReference>
<dbReference type="STRING" id="1142394.PSMK_11290"/>
<dbReference type="Gene3D" id="3.40.720.10">
    <property type="entry name" value="Alkaline Phosphatase, subunit A"/>
    <property type="match status" value="1"/>
</dbReference>
<evidence type="ECO:0000313" key="6">
    <source>
        <dbReference type="Proteomes" id="UP000007881"/>
    </source>
</evidence>
<evidence type="ECO:0000256" key="1">
    <source>
        <dbReference type="ARBA" id="ARBA00008779"/>
    </source>
</evidence>
<dbReference type="Proteomes" id="UP000007881">
    <property type="component" value="Chromosome"/>
</dbReference>
<keyword evidence="2 5" id="KW-0378">Hydrolase</keyword>
<evidence type="ECO:0000256" key="3">
    <source>
        <dbReference type="SAM" id="MobiDB-lite"/>
    </source>
</evidence>
<evidence type="ECO:0000256" key="2">
    <source>
        <dbReference type="ARBA" id="ARBA00022801"/>
    </source>
</evidence>
<dbReference type="EC" id="3.1.6.-" evidence="5"/>
<protein>
    <submittedName>
        <fullName evidence="5">Putative sulfatase</fullName>
        <ecNumber evidence="5">3.1.6.-</ecNumber>
    </submittedName>
</protein>
<dbReference type="CDD" id="cd16152">
    <property type="entry name" value="sulfatase_like"/>
    <property type="match status" value="1"/>
</dbReference>
<name>I0IDF0_PHYMF</name>
<dbReference type="Pfam" id="PF00884">
    <property type="entry name" value="Sulfatase"/>
    <property type="match status" value="1"/>
</dbReference>
<keyword evidence="6" id="KW-1185">Reference proteome</keyword>
<feature type="region of interest" description="Disordered" evidence="3">
    <location>
        <begin position="435"/>
        <end position="473"/>
    </location>
</feature>
<dbReference type="SUPFAM" id="SSF53649">
    <property type="entry name" value="Alkaline phosphatase-like"/>
    <property type="match status" value="1"/>
</dbReference>
<dbReference type="InterPro" id="IPR050738">
    <property type="entry name" value="Sulfatase"/>
</dbReference>
<dbReference type="EMBL" id="AP012338">
    <property type="protein sequence ID" value="BAM03288.1"/>
    <property type="molecule type" value="Genomic_DNA"/>
</dbReference>
<proteinExistence type="inferred from homology"/>
<dbReference type="PANTHER" id="PTHR42693">
    <property type="entry name" value="ARYLSULFATASE FAMILY MEMBER"/>
    <property type="match status" value="1"/>
</dbReference>
<reference evidence="5 6" key="1">
    <citation type="submission" date="2012-02" db="EMBL/GenBank/DDBJ databases">
        <title>Complete genome sequence of Phycisphaera mikurensis NBRC 102666.</title>
        <authorList>
            <person name="Ankai A."/>
            <person name="Hosoyama A."/>
            <person name="Terui Y."/>
            <person name="Sekine M."/>
            <person name="Fukai R."/>
            <person name="Kato Y."/>
            <person name="Nakamura S."/>
            <person name="Yamada-Narita S."/>
            <person name="Kawakoshi A."/>
            <person name="Fukunaga Y."/>
            <person name="Yamazaki S."/>
            <person name="Fujita N."/>
        </authorList>
    </citation>
    <scope>NUCLEOTIDE SEQUENCE [LARGE SCALE GENOMIC DNA]</scope>
    <source>
        <strain evidence="6">NBRC 102666 / KCTC 22515 / FYK2301M01</strain>
    </source>
</reference>
<dbReference type="GO" id="GO:0004065">
    <property type="term" value="F:arylsulfatase activity"/>
    <property type="evidence" value="ECO:0007669"/>
    <property type="project" value="TreeGrafter"/>
</dbReference>
<dbReference type="HOGENOM" id="CLU_006332_9_3_0"/>
<evidence type="ECO:0000313" key="5">
    <source>
        <dbReference type="EMBL" id="BAM03288.1"/>
    </source>
</evidence>
<comment type="similarity">
    <text evidence="1">Belongs to the sulfatase family.</text>
</comment>
<organism evidence="5 6">
    <name type="scientific">Phycisphaera mikurensis (strain NBRC 102666 / KCTC 22515 / FYK2301M01)</name>
    <dbReference type="NCBI Taxonomy" id="1142394"/>
    <lineage>
        <taxon>Bacteria</taxon>
        <taxon>Pseudomonadati</taxon>
        <taxon>Planctomycetota</taxon>
        <taxon>Phycisphaerae</taxon>
        <taxon>Phycisphaerales</taxon>
        <taxon>Phycisphaeraceae</taxon>
        <taxon>Phycisphaera</taxon>
    </lineage>
</organism>
<dbReference type="RefSeq" id="WP_014436507.1">
    <property type="nucleotide sequence ID" value="NC_017080.1"/>
</dbReference>